<reference evidence="1" key="1">
    <citation type="submission" date="2015-04" db="UniProtKB">
        <authorList>
            <consortium name="EnsemblPlants"/>
        </authorList>
    </citation>
    <scope>IDENTIFICATION</scope>
</reference>
<dbReference type="Proteomes" id="UP000026962">
    <property type="component" value="Chromosome 7"/>
</dbReference>
<proteinExistence type="predicted"/>
<protein>
    <submittedName>
        <fullName evidence="1">Uncharacterized protein</fullName>
    </submittedName>
</protein>
<dbReference type="HOGENOM" id="CLU_2780292_0_0_1"/>
<organism evidence="1">
    <name type="scientific">Oryza punctata</name>
    <name type="common">Red rice</name>
    <dbReference type="NCBI Taxonomy" id="4537"/>
    <lineage>
        <taxon>Eukaryota</taxon>
        <taxon>Viridiplantae</taxon>
        <taxon>Streptophyta</taxon>
        <taxon>Embryophyta</taxon>
        <taxon>Tracheophyta</taxon>
        <taxon>Spermatophyta</taxon>
        <taxon>Magnoliopsida</taxon>
        <taxon>Liliopsida</taxon>
        <taxon>Poales</taxon>
        <taxon>Poaceae</taxon>
        <taxon>BOP clade</taxon>
        <taxon>Oryzoideae</taxon>
        <taxon>Oryzeae</taxon>
        <taxon>Oryzinae</taxon>
        <taxon>Oryza</taxon>
    </lineage>
</organism>
<dbReference type="Gramene" id="OPUNC07G12430.1">
    <property type="protein sequence ID" value="OPUNC07G12430.1"/>
    <property type="gene ID" value="OPUNC07G12430"/>
</dbReference>
<dbReference type="EnsemblPlants" id="OPUNC07G12430.1">
    <property type="protein sequence ID" value="OPUNC07G12430.1"/>
    <property type="gene ID" value="OPUNC07G12430"/>
</dbReference>
<reference evidence="1" key="2">
    <citation type="submission" date="2018-05" db="EMBL/GenBank/DDBJ databases">
        <title>OpunRS2 (Oryza punctata Reference Sequence Version 2).</title>
        <authorList>
            <person name="Zhang J."/>
            <person name="Kudrna D."/>
            <person name="Lee S."/>
            <person name="Talag J."/>
            <person name="Welchert J."/>
            <person name="Wing R.A."/>
        </authorList>
    </citation>
    <scope>NUCLEOTIDE SEQUENCE [LARGE SCALE GENOMIC DNA]</scope>
</reference>
<keyword evidence="2" id="KW-1185">Reference proteome</keyword>
<sequence>MDDDSGWRCRWICPSALDGHHTAPVPKCFAELHGLRKQHDDGCLLLRISGGLPSSITSTLSSPAPLELW</sequence>
<name>A0A0E0LKE4_ORYPU</name>
<accession>A0A0E0LKE4</accession>
<dbReference type="AlphaFoldDB" id="A0A0E0LKE4"/>
<evidence type="ECO:0000313" key="2">
    <source>
        <dbReference type="Proteomes" id="UP000026962"/>
    </source>
</evidence>
<evidence type="ECO:0000313" key="1">
    <source>
        <dbReference type="EnsemblPlants" id="OPUNC07G12430.1"/>
    </source>
</evidence>